<dbReference type="PANTHER" id="PTHR30420">
    <property type="entry name" value="N-SUCCINYLARGININE DIHYDROLASE"/>
    <property type="match status" value="1"/>
</dbReference>
<evidence type="ECO:0000313" key="4">
    <source>
        <dbReference type="EMBL" id="KCZ94659.1"/>
    </source>
</evidence>
<feature type="binding site" evidence="3">
    <location>
        <begin position="19"/>
        <end position="28"/>
    </location>
    <ligand>
        <name>substrate</name>
    </ligand>
</feature>
<organism evidence="4 5">
    <name type="scientific">Hyphomonas johnsonii MHS-2</name>
    <dbReference type="NCBI Taxonomy" id="1280950"/>
    <lineage>
        <taxon>Bacteria</taxon>
        <taxon>Pseudomonadati</taxon>
        <taxon>Pseudomonadota</taxon>
        <taxon>Alphaproteobacteria</taxon>
        <taxon>Hyphomonadales</taxon>
        <taxon>Hyphomonadaceae</taxon>
        <taxon>Hyphomonas</taxon>
    </lineage>
</organism>
<dbReference type="OrthoDB" id="248552at2"/>
<comment type="subunit">
    <text evidence="3">Homodimer.</text>
</comment>
<evidence type="ECO:0000256" key="1">
    <source>
        <dbReference type="ARBA" id="ARBA00022503"/>
    </source>
</evidence>
<feature type="binding site" evidence="3">
    <location>
        <position position="361"/>
    </location>
    <ligand>
        <name>substrate</name>
    </ligand>
</feature>
<comment type="caution">
    <text evidence="4">The sequence shown here is derived from an EMBL/GenBank/DDBJ whole genome shotgun (WGS) entry which is preliminary data.</text>
</comment>
<dbReference type="GO" id="GO:0019545">
    <property type="term" value="P:L-arginine catabolic process to succinate"/>
    <property type="evidence" value="ECO:0007669"/>
    <property type="project" value="UniProtKB-UniRule"/>
</dbReference>
<evidence type="ECO:0000313" key="5">
    <source>
        <dbReference type="Proteomes" id="UP000025171"/>
    </source>
</evidence>
<dbReference type="UniPathway" id="UPA00185">
    <property type="reaction ID" value="UER00280"/>
</dbReference>
<feature type="binding site" evidence="3">
    <location>
        <position position="110"/>
    </location>
    <ligand>
        <name>substrate</name>
    </ligand>
</feature>
<comment type="catalytic activity">
    <reaction evidence="3">
        <text>N(2)-succinyl-L-arginine + 2 H2O + 2 H(+) = N(2)-succinyl-L-ornithine + 2 NH4(+) + CO2</text>
        <dbReference type="Rhea" id="RHEA:19533"/>
        <dbReference type="ChEBI" id="CHEBI:15377"/>
        <dbReference type="ChEBI" id="CHEBI:15378"/>
        <dbReference type="ChEBI" id="CHEBI:16526"/>
        <dbReference type="ChEBI" id="CHEBI:28938"/>
        <dbReference type="ChEBI" id="CHEBI:58241"/>
        <dbReference type="ChEBI" id="CHEBI:58514"/>
        <dbReference type="EC" id="3.5.3.23"/>
    </reaction>
</comment>
<protein>
    <recommendedName>
        <fullName evidence="3">N-succinylarginine dihydrolase</fullName>
        <ecNumber evidence="3">3.5.3.23</ecNumber>
    </recommendedName>
</protein>
<dbReference type="EC" id="3.5.3.23" evidence="3"/>
<dbReference type="InterPro" id="IPR037031">
    <property type="entry name" value="AstB_sf"/>
</dbReference>
<sequence>MTAHEVNFDGLIGPSHNYGGLSDGNLASGKNAGDISNPREAALQGLEKMRTMLRAGLVQGIIPPLPRPNFDLLVSAGFTGSDSQIIAAAAQQAPHLLKAAYSASSMWTANAATVSPSADTSDGRLHLTTANLSTMLHRSLEHPDTTATLVSIFHDEARFGLHAALPMHQDFADEGAANHVRLCAEHGSAGVELFVFGRMAGESLIGFPARQTRLASESIARGHGLDPARTVYARQSRAAIDAGAFHNDVVAVGALDTLFFHELAFENAEETLAAIRAAAGDLFDFKPLMVPDSAVPIQDAIRSYLFNSQLLKFPGEDRLVLVAPLETQEMESTRSFCDAMVSGNGPIGRVDYVDVRQSMRNGGGPACLRLRVVMTAAEIDACHQGVLLDEAAIDELQDVVRASYRDRLAPADLADPAFADECRQARESLLAVLDLDALA</sequence>
<dbReference type="PATRIC" id="fig|1280950.3.peg.967"/>
<feature type="active site" evidence="3">
    <location>
        <position position="174"/>
    </location>
</feature>
<dbReference type="RefSeq" id="WP_035613996.1">
    <property type="nucleotide sequence ID" value="NZ_ARYK01000001.1"/>
</dbReference>
<feature type="binding site" evidence="3">
    <location>
        <position position="210"/>
    </location>
    <ligand>
        <name>substrate</name>
    </ligand>
</feature>
<dbReference type="Gene3D" id="3.75.10.20">
    <property type="entry name" value="Succinylarginine dihydrolase"/>
    <property type="match status" value="1"/>
</dbReference>
<feature type="active site" evidence="3">
    <location>
        <position position="246"/>
    </location>
</feature>
<dbReference type="NCBIfam" id="NF009789">
    <property type="entry name" value="PRK13281.1"/>
    <property type="match status" value="1"/>
</dbReference>
<comment type="similarity">
    <text evidence="3">Belongs to the succinylarginine dihydrolase family.</text>
</comment>
<feature type="active site" description="Nucleophile" evidence="3">
    <location>
        <position position="367"/>
    </location>
</feature>
<dbReference type="STRING" id="1280950.HJO_04755"/>
<comment type="pathway">
    <text evidence="3">Amino-acid degradation; L-arginine degradation via AST pathway; L-glutamate and succinate from L-arginine: step 2/5.</text>
</comment>
<dbReference type="EMBL" id="ARYK01000001">
    <property type="protein sequence ID" value="KCZ94659.1"/>
    <property type="molecule type" value="Genomic_DNA"/>
</dbReference>
<proteinExistence type="inferred from homology"/>
<feature type="binding site" evidence="3">
    <location>
        <begin position="137"/>
        <end position="138"/>
    </location>
    <ligand>
        <name>substrate</name>
    </ligand>
</feature>
<dbReference type="InterPro" id="IPR007079">
    <property type="entry name" value="SuccinylArg_d-Hdrlase_AstB"/>
</dbReference>
<dbReference type="Proteomes" id="UP000025171">
    <property type="component" value="Unassembled WGS sequence"/>
</dbReference>
<dbReference type="GO" id="GO:0009015">
    <property type="term" value="F:N-succinylarginine dihydrolase activity"/>
    <property type="evidence" value="ECO:0007669"/>
    <property type="project" value="UniProtKB-UniRule"/>
</dbReference>
<dbReference type="Pfam" id="PF04996">
    <property type="entry name" value="AstB"/>
    <property type="match status" value="1"/>
</dbReference>
<name>A0A059FVG0_9PROT</name>
<dbReference type="HAMAP" id="MF_01172">
    <property type="entry name" value="AstB"/>
    <property type="match status" value="1"/>
</dbReference>
<dbReference type="AlphaFoldDB" id="A0A059FVG0"/>
<comment type="function">
    <text evidence="3">Catalyzes the hydrolysis of N(2)-succinylarginine into N(2)-succinylornithine, ammonia and CO(2).</text>
</comment>
<keyword evidence="5" id="KW-1185">Reference proteome</keyword>
<dbReference type="PANTHER" id="PTHR30420:SF2">
    <property type="entry name" value="N-SUCCINYLARGININE DIHYDROLASE"/>
    <property type="match status" value="1"/>
</dbReference>
<dbReference type="GO" id="GO:0019544">
    <property type="term" value="P:L-arginine catabolic process to L-glutamate"/>
    <property type="evidence" value="ECO:0007669"/>
    <property type="project" value="UniProtKB-UniRule"/>
</dbReference>
<evidence type="ECO:0000256" key="3">
    <source>
        <dbReference type="HAMAP-Rule" id="MF_01172"/>
    </source>
</evidence>
<feature type="binding site" evidence="3">
    <location>
        <position position="248"/>
    </location>
    <ligand>
        <name>substrate</name>
    </ligand>
</feature>
<keyword evidence="1 3" id="KW-0056">Arginine metabolism</keyword>
<reference evidence="4 5" key="1">
    <citation type="journal article" date="2014" name="Antonie Van Leeuwenhoek">
        <title>Hyphomonas beringensis sp. nov. and Hyphomonas chukchiensis sp. nov., isolated from surface seawater of the Bering Sea and Chukchi Sea.</title>
        <authorList>
            <person name="Li C."/>
            <person name="Lai Q."/>
            <person name="Li G."/>
            <person name="Dong C."/>
            <person name="Wang J."/>
            <person name="Liao Y."/>
            <person name="Shao Z."/>
        </authorList>
    </citation>
    <scope>NUCLEOTIDE SEQUENCE [LARGE SCALE GENOMIC DNA]</scope>
    <source>
        <strain evidence="4 5">MHS-2</strain>
    </source>
</reference>
<dbReference type="eggNOG" id="COG3724">
    <property type="taxonomic scope" value="Bacteria"/>
</dbReference>
<keyword evidence="2 3" id="KW-0378">Hydrolase</keyword>
<accession>A0A059FVG0</accession>
<evidence type="ECO:0000256" key="2">
    <source>
        <dbReference type="ARBA" id="ARBA00022801"/>
    </source>
</evidence>
<dbReference type="SUPFAM" id="SSF55909">
    <property type="entry name" value="Pentein"/>
    <property type="match status" value="1"/>
</dbReference>
<gene>
    <name evidence="3" type="primary">astB</name>
    <name evidence="4" type="ORF">HJO_04755</name>
</gene>